<evidence type="ECO:0000313" key="2">
    <source>
        <dbReference type="Proteomes" id="UP000291189"/>
    </source>
</evidence>
<organism evidence="1 2">
    <name type="scientific">Nocardioides iriomotensis</name>
    <dbReference type="NCBI Taxonomy" id="715784"/>
    <lineage>
        <taxon>Bacteria</taxon>
        <taxon>Bacillati</taxon>
        <taxon>Actinomycetota</taxon>
        <taxon>Actinomycetes</taxon>
        <taxon>Propionibacteriales</taxon>
        <taxon>Nocardioidaceae</taxon>
        <taxon>Nocardioides</taxon>
    </lineage>
</organism>
<dbReference type="Proteomes" id="UP000291189">
    <property type="component" value="Unassembled WGS sequence"/>
</dbReference>
<reference evidence="1 2" key="1">
    <citation type="submission" date="2019-01" db="EMBL/GenBank/DDBJ databases">
        <title>Nocardioides guangzhouensis sp. nov., an actinobacterium isolated from soil.</title>
        <authorList>
            <person name="Fu Y."/>
            <person name="Cai Y."/>
            <person name="Lin Z."/>
            <person name="Chen P."/>
        </authorList>
    </citation>
    <scope>NUCLEOTIDE SEQUENCE [LARGE SCALE GENOMIC DNA]</scope>
    <source>
        <strain evidence="1 2">NBRC 105384</strain>
    </source>
</reference>
<dbReference type="EMBL" id="SDPU01000035">
    <property type="protein sequence ID" value="RYU09717.1"/>
    <property type="molecule type" value="Genomic_DNA"/>
</dbReference>
<dbReference type="AlphaFoldDB" id="A0A4Q5IUS4"/>
<accession>A0A4Q5IUS4</accession>
<dbReference type="GO" id="GO:0016874">
    <property type="term" value="F:ligase activity"/>
    <property type="evidence" value="ECO:0007669"/>
    <property type="project" value="UniProtKB-KW"/>
</dbReference>
<protein>
    <submittedName>
        <fullName evidence="1">2'-5' RNA ligase family protein</fullName>
    </submittedName>
</protein>
<comment type="caution">
    <text evidence="1">The sequence shown here is derived from an EMBL/GenBank/DDBJ whole genome shotgun (WGS) entry which is preliminary data.</text>
</comment>
<evidence type="ECO:0000313" key="1">
    <source>
        <dbReference type="EMBL" id="RYU09717.1"/>
    </source>
</evidence>
<name>A0A4Q5IUS4_9ACTN</name>
<dbReference type="OrthoDB" id="3397424at2"/>
<gene>
    <name evidence="1" type="ORF">ETU37_22120</name>
</gene>
<sequence>MALSVCLLLDERADRAVRALWQRLEDVGVGSLLTHTHGRHRPHLTLASLLDATPATLPVLRDRLAPCRDAASLTLRFDALGIFRRSRCWLVPEASRPLLDRQEQVAGIAASTDAMLHRNYAAGAWTPHLTLAPRLHLDRLPVVAGLAFDILPVDAALGPLVVVDTTTGDVHAV</sequence>
<dbReference type="SUPFAM" id="SSF55144">
    <property type="entry name" value="LigT-like"/>
    <property type="match status" value="1"/>
</dbReference>
<dbReference type="Pfam" id="PF13563">
    <property type="entry name" value="2_5_RNA_ligase2"/>
    <property type="match status" value="1"/>
</dbReference>
<keyword evidence="2" id="KW-1185">Reference proteome</keyword>
<keyword evidence="1" id="KW-0436">Ligase</keyword>
<dbReference type="RefSeq" id="WP_129989482.1">
    <property type="nucleotide sequence ID" value="NZ_SDPU01000035.1"/>
</dbReference>
<dbReference type="Gene3D" id="3.90.1140.10">
    <property type="entry name" value="Cyclic phosphodiesterase"/>
    <property type="match status" value="1"/>
</dbReference>
<proteinExistence type="predicted"/>
<dbReference type="InterPro" id="IPR009097">
    <property type="entry name" value="Cyclic_Pdiesterase"/>
</dbReference>